<dbReference type="InterPro" id="IPR011971">
    <property type="entry name" value="CHP02284"/>
</dbReference>
<organism evidence="2 3">
    <name type="scientific">Niastella vici</name>
    <dbReference type="NCBI Taxonomy" id="1703345"/>
    <lineage>
        <taxon>Bacteria</taxon>
        <taxon>Pseudomonadati</taxon>
        <taxon>Bacteroidota</taxon>
        <taxon>Chitinophagia</taxon>
        <taxon>Chitinophagales</taxon>
        <taxon>Chitinophagaceae</taxon>
        <taxon>Niastella</taxon>
    </lineage>
</organism>
<evidence type="ECO:0000259" key="1">
    <source>
        <dbReference type="Pfam" id="PF09537"/>
    </source>
</evidence>
<dbReference type="Gene3D" id="1.20.1260.10">
    <property type="match status" value="1"/>
</dbReference>
<proteinExistence type="predicted"/>
<accession>A0A1V9G600</accession>
<dbReference type="RefSeq" id="WP_081145836.1">
    <property type="nucleotide sequence ID" value="NZ_LVYD01000013.1"/>
</dbReference>
<dbReference type="Pfam" id="PF09537">
    <property type="entry name" value="DUF2383"/>
    <property type="match status" value="1"/>
</dbReference>
<dbReference type="PIRSF" id="PIRSF029477">
    <property type="entry name" value="UCP029477"/>
    <property type="match status" value="1"/>
</dbReference>
<protein>
    <submittedName>
        <fullName evidence="2">Aldehyde dehydrogenase</fullName>
    </submittedName>
</protein>
<dbReference type="InterPro" id="IPR012347">
    <property type="entry name" value="Ferritin-like"/>
</dbReference>
<dbReference type="SUPFAM" id="SSF47240">
    <property type="entry name" value="Ferritin-like"/>
    <property type="match status" value="1"/>
</dbReference>
<dbReference type="InterPro" id="IPR016920">
    <property type="entry name" value="UCP029477"/>
</dbReference>
<dbReference type="InterPro" id="IPR019052">
    <property type="entry name" value="DUF2383"/>
</dbReference>
<dbReference type="EMBL" id="LVYD01000013">
    <property type="protein sequence ID" value="OQP65992.1"/>
    <property type="molecule type" value="Genomic_DNA"/>
</dbReference>
<dbReference type="Proteomes" id="UP000192796">
    <property type="component" value="Unassembled WGS sequence"/>
</dbReference>
<sequence>MAQNPNKEVVGVLNDLIQINNDRTAGYTRAAEDTKNVDVDLRTIFERLADDSRQNAIELTSQVGRLGGEPATGTTASGKIYRAWMNVKDMFTGKDRHALLASCEYGEDAAQRAYEDALESDAPLPTDVRQLIVSQKASLKNAHDMIKKYRDVHAITK</sequence>
<dbReference type="OrthoDB" id="282393at2"/>
<comment type="caution">
    <text evidence="2">The sequence shown here is derived from an EMBL/GenBank/DDBJ whole genome shotgun (WGS) entry which is preliminary data.</text>
</comment>
<dbReference type="NCBIfam" id="TIGR02284">
    <property type="entry name" value="PA2169 family four-helix-bundle protein"/>
    <property type="match status" value="1"/>
</dbReference>
<feature type="domain" description="DUF2383" evidence="1">
    <location>
        <begin position="9"/>
        <end position="119"/>
    </location>
</feature>
<reference evidence="2 3" key="1">
    <citation type="submission" date="2016-03" db="EMBL/GenBank/DDBJ databases">
        <title>Niastella vici sp. nov., isolated from farmland soil.</title>
        <authorList>
            <person name="Chen L."/>
            <person name="Wang D."/>
            <person name="Yang S."/>
            <person name="Wang G."/>
        </authorList>
    </citation>
    <scope>NUCLEOTIDE SEQUENCE [LARGE SCALE GENOMIC DNA]</scope>
    <source>
        <strain evidence="2 3">DJ57</strain>
    </source>
</reference>
<dbReference type="STRING" id="1703345.A3860_15500"/>
<gene>
    <name evidence="2" type="ORF">A3860_15500</name>
</gene>
<dbReference type="InterPro" id="IPR009078">
    <property type="entry name" value="Ferritin-like_SF"/>
</dbReference>
<evidence type="ECO:0000313" key="3">
    <source>
        <dbReference type="Proteomes" id="UP000192796"/>
    </source>
</evidence>
<dbReference type="AlphaFoldDB" id="A0A1V9G600"/>
<keyword evidence="3" id="KW-1185">Reference proteome</keyword>
<name>A0A1V9G600_9BACT</name>
<evidence type="ECO:0000313" key="2">
    <source>
        <dbReference type="EMBL" id="OQP65992.1"/>
    </source>
</evidence>